<keyword evidence="2 4" id="KW-0238">DNA-binding</keyword>
<accession>A0A4Y3QXK6</accession>
<dbReference type="RefSeq" id="WP_230988632.1">
    <property type="nucleotide sequence ID" value="NZ_BJMM01000011.1"/>
</dbReference>
<dbReference type="InterPro" id="IPR009057">
    <property type="entry name" value="Homeodomain-like_sf"/>
</dbReference>
<evidence type="ECO:0000256" key="4">
    <source>
        <dbReference type="PROSITE-ProRule" id="PRU00335"/>
    </source>
</evidence>
<evidence type="ECO:0000256" key="3">
    <source>
        <dbReference type="ARBA" id="ARBA00023163"/>
    </source>
</evidence>
<reference evidence="7 8" key="1">
    <citation type="submission" date="2019-06" db="EMBL/GenBank/DDBJ databases">
        <title>Whole genome shotgun sequence of Streptomyces cacaoi subsp. cacaoi NBRC 12748.</title>
        <authorList>
            <person name="Hosoyama A."/>
            <person name="Uohara A."/>
            <person name="Ohji S."/>
            <person name="Ichikawa N."/>
        </authorList>
    </citation>
    <scope>NUCLEOTIDE SEQUENCE [LARGE SCALE GENOMIC DNA]</scope>
    <source>
        <strain evidence="7 8">NBRC 12748</strain>
    </source>
</reference>
<evidence type="ECO:0000256" key="5">
    <source>
        <dbReference type="SAM" id="MobiDB-lite"/>
    </source>
</evidence>
<dbReference type="InterPro" id="IPR011075">
    <property type="entry name" value="TetR_C"/>
</dbReference>
<dbReference type="InterPro" id="IPR001647">
    <property type="entry name" value="HTH_TetR"/>
</dbReference>
<dbReference type="InterPro" id="IPR050109">
    <property type="entry name" value="HTH-type_TetR-like_transc_reg"/>
</dbReference>
<feature type="compositionally biased region" description="Basic and acidic residues" evidence="5">
    <location>
        <begin position="36"/>
        <end position="52"/>
    </location>
</feature>
<evidence type="ECO:0000256" key="2">
    <source>
        <dbReference type="ARBA" id="ARBA00023125"/>
    </source>
</evidence>
<dbReference type="SUPFAM" id="SSF48498">
    <property type="entry name" value="Tetracyclin repressor-like, C-terminal domain"/>
    <property type="match status" value="1"/>
</dbReference>
<feature type="DNA-binding region" description="H-T-H motif" evidence="4">
    <location>
        <begin position="77"/>
        <end position="96"/>
    </location>
</feature>
<evidence type="ECO:0000313" key="7">
    <source>
        <dbReference type="EMBL" id="GEB50124.1"/>
    </source>
</evidence>
<dbReference type="SUPFAM" id="SSF46689">
    <property type="entry name" value="Homeodomain-like"/>
    <property type="match status" value="1"/>
</dbReference>
<dbReference type="Gene3D" id="1.10.357.10">
    <property type="entry name" value="Tetracycline Repressor, domain 2"/>
    <property type="match status" value="1"/>
</dbReference>
<proteinExistence type="predicted"/>
<evidence type="ECO:0000256" key="1">
    <source>
        <dbReference type="ARBA" id="ARBA00023015"/>
    </source>
</evidence>
<evidence type="ECO:0000259" key="6">
    <source>
        <dbReference type="PROSITE" id="PS50977"/>
    </source>
</evidence>
<dbReference type="AlphaFoldDB" id="A0A4Y3QXK6"/>
<dbReference type="InterPro" id="IPR036271">
    <property type="entry name" value="Tet_transcr_reg_TetR-rel_C_sf"/>
</dbReference>
<feature type="domain" description="HTH tetR-type" evidence="6">
    <location>
        <begin position="53"/>
        <end position="114"/>
    </location>
</feature>
<dbReference type="GO" id="GO:0000976">
    <property type="term" value="F:transcription cis-regulatory region binding"/>
    <property type="evidence" value="ECO:0007669"/>
    <property type="project" value="TreeGrafter"/>
</dbReference>
<organism evidence="7 8">
    <name type="scientific">Streptomyces cacaoi</name>
    <dbReference type="NCBI Taxonomy" id="1898"/>
    <lineage>
        <taxon>Bacteria</taxon>
        <taxon>Bacillati</taxon>
        <taxon>Actinomycetota</taxon>
        <taxon>Actinomycetes</taxon>
        <taxon>Kitasatosporales</taxon>
        <taxon>Streptomycetaceae</taxon>
        <taxon>Streptomyces</taxon>
    </lineage>
</organism>
<dbReference type="PROSITE" id="PS01081">
    <property type="entry name" value="HTH_TETR_1"/>
    <property type="match status" value="1"/>
</dbReference>
<sequence>MSGADGTRSGADGERPDGDGGQPGADARADGSGPGVDRRPWAAERPRGRPRSRAVERAIVDAVIRLLEEGTSIDGLSIERVARTAGVGKAAVYRRWSGKDELLLYVLRELEEPPYEGPTEGPVREILLGVLEWQRGIGVAKRRSTLLRTMAGHVKSHPRLWRQYHDTVVARRRAAMLEVLATAVASGELRDDLDPTVLADLITGPLLTRMVLRPWDDLPEDLPRQIVDGVLEGIRPQDRSELPPGTG</sequence>
<dbReference type="EMBL" id="BJMM01000011">
    <property type="protein sequence ID" value="GEB50124.1"/>
    <property type="molecule type" value="Genomic_DNA"/>
</dbReference>
<gene>
    <name evidence="7" type="ORF">SCA03_26750</name>
</gene>
<name>A0A4Y3QXK6_STRCI</name>
<dbReference type="PANTHER" id="PTHR30055">
    <property type="entry name" value="HTH-TYPE TRANSCRIPTIONAL REGULATOR RUTR"/>
    <property type="match status" value="1"/>
</dbReference>
<dbReference type="PANTHER" id="PTHR30055:SF148">
    <property type="entry name" value="TETR-FAMILY TRANSCRIPTIONAL REGULATOR"/>
    <property type="match status" value="1"/>
</dbReference>
<dbReference type="PROSITE" id="PS50977">
    <property type="entry name" value="HTH_TETR_2"/>
    <property type="match status" value="1"/>
</dbReference>
<dbReference type="Pfam" id="PF00440">
    <property type="entry name" value="TetR_N"/>
    <property type="match status" value="1"/>
</dbReference>
<dbReference type="GO" id="GO:0003700">
    <property type="term" value="F:DNA-binding transcription factor activity"/>
    <property type="evidence" value="ECO:0007669"/>
    <property type="project" value="TreeGrafter"/>
</dbReference>
<evidence type="ECO:0000313" key="8">
    <source>
        <dbReference type="Proteomes" id="UP000319210"/>
    </source>
</evidence>
<dbReference type="InterPro" id="IPR023772">
    <property type="entry name" value="DNA-bd_HTH_TetR-type_CS"/>
</dbReference>
<keyword evidence="3" id="KW-0804">Transcription</keyword>
<dbReference type="Pfam" id="PF16859">
    <property type="entry name" value="TetR_C_11"/>
    <property type="match status" value="1"/>
</dbReference>
<keyword evidence="1" id="KW-0805">Transcription regulation</keyword>
<protein>
    <submittedName>
        <fullName evidence="7">TetR family transcriptional regulator</fullName>
    </submittedName>
</protein>
<comment type="caution">
    <text evidence="7">The sequence shown here is derived from an EMBL/GenBank/DDBJ whole genome shotgun (WGS) entry which is preliminary data.</text>
</comment>
<feature type="region of interest" description="Disordered" evidence="5">
    <location>
        <begin position="1"/>
        <end position="52"/>
    </location>
</feature>
<dbReference type="Proteomes" id="UP000319210">
    <property type="component" value="Unassembled WGS sequence"/>
</dbReference>
<dbReference type="Gene3D" id="1.10.10.60">
    <property type="entry name" value="Homeodomain-like"/>
    <property type="match status" value="1"/>
</dbReference>
<keyword evidence="8" id="KW-1185">Reference proteome</keyword>